<evidence type="ECO:0000313" key="1">
    <source>
        <dbReference type="EMBL" id="GIE99657.1"/>
    </source>
</evidence>
<organism evidence="1 2">
    <name type="scientific">Paractinoplanes rishiriensis</name>
    <dbReference type="NCBI Taxonomy" id="1050105"/>
    <lineage>
        <taxon>Bacteria</taxon>
        <taxon>Bacillati</taxon>
        <taxon>Actinomycetota</taxon>
        <taxon>Actinomycetes</taxon>
        <taxon>Micromonosporales</taxon>
        <taxon>Micromonosporaceae</taxon>
        <taxon>Paractinoplanes</taxon>
    </lineage>
</organism>
<dbReference type="RefSeq" id="WP_203786639.1">
    <property type="nucleotide sequence ID" value="NZ_BOMV01000076.1"/>
</dbReference>
<dbReference type="EMBL" id="BOMV01000076">
    <property type="protein sequence ID" value="GIE99657.1"/>
    <property type="molecule type" value="Genomic_DNA"/>
</dbReference>
<accession>A0A919K6G3</accession>
<reference evidence="1" key="1">
    <citation type="submission" date="2021-01" db="EMBL/GenBank/DDBJ databases">
        <title>Whole genome shotgun sequence of Actinoplanes rishiriensis NBRC 108556.</title>
        <authorList>
            <person name="Komaki H."/>
            <person name="Tamura T."/>
        </authorList>
    </citation>
    <scope>NUCLEOTIDE SEQUENCE</scope>
    <source>
        <strain evidence="1">NBRC 108556</strain>
    </source>
</reference>
<comment type="caution">
    <text evidence="1">The sequence shown here is derived from an EMBL/GenBank/DDBJ whole genome shotgun (WGS) entry which is preliminary data.</text>
</comment>
<dbReference type="Proteomes" id="UP000636960">
    <property type="component" value="Unassembled WGS sequence"/>
</dbReference>
<keyword evidence="2" id="KW-1185">Reference proteome</keyword>
<evidence type="ECO:0000313" key="2">
    <source>
        <dbReference type="Proteomes" id="UP000636960"/>
    </source>
</evidence>
<dbReference type="AlphaFoldDB" id="A0A919K6G3"/>
<gene>
    <name evidence="1" type="ORF">Ari01nite_71220</name>
</gene>
<name>A0A919K6G3_9ACTN</name>
<sequence length="156" mass="16321">MHEELRALADGDLAAWPGLPGGLARADVEAALGAPPEAEGPLGLFGTAATLCRYPATAAAPLGIQIWYVAGAVELVQIDEPVPTQAVTEALGPPEADVDSLLGSSRRQLVYAGRGLTVHVSGITGEPYRLYGYPPCPAEQFLAAPLRYVSSTRSRR</sequence>
<protein>
    <submittedName>
        <fullName evidence="1">Uncharacterized protein</fullName>
    </submittedName>
</protein>
<proteinExistence type="predicted"/>